<evidence type="ECO:0000256" key="1">
    <source>
        <dbReference type="ARBA" id="ARBA00008842"/>
    </source>
</evidence>
<keyword evidence="2" id="KW-0813">Transport</keyword>
<sequence length="770" mass="87513">MGDSTTTKTTAGPSEPVMKGWLFKWTNYLKGYQRRWFVLQNGHLSYYRVENNGAVSNLSLRRRRKFRSGNQAEMAHTCRGSISLHGALIYTVDASTFVISNGGTQTFHIRAASEVERQSWVTALELAKAKAIRNIESEDDDEHEEDGSGSSEEWSSVIRRLEAQLNDLETCSELVQKHWKALCKPLSDLESNVDVELCQGKTKEVGERATLFRISTNAMINACMEYLKTCQNHGQKWVKLVEHEREQRMRLQDMVETLAQQHSTLEQAANAHKHKALSASEAEEEDENEFYDAINDGLGSPGSTGDNCLTFNIPTGNTHRRNSSGSSSGVDEAQETKHVVVVTEKNRKITTHPDQQSGTMISFKSSASTRKRRTRIPDKPNYPLNLWGIMKNCIGKDLSKIPMPVNFNEPISMLQRVTEDLEYSNILDTAANCSDPCEQLAYLAAFTISAYSTTAIRAAKPFNPLLGETYELDRTEDLGFRVISEQVAHHPPMVAQYSEGKSWRCWQEFTLTSKFRGKYLQIIPLGSSTCEFNDSKNRYTWRKVTTTVHNIIVGKLWVDQHGEMEIIGKGNAKGLKCHLKYIPYSYFGRDSQRRVKGVVMDASDNVKWVIDGTWDDQVQISPVIGDMGTTSNPIYKTGSPIQAWKRVPLAPEAENYYNMSTFACQLNEMEEGVAPTDSRLRPDQRSMELGNWDEANTEKLRLEEKQRAVRRKKESEAEKAAIEGRPYEPYKPLWFEKKEDPETGTVSHIYKGNYWECKEKQDWSMCPDIF</sequence>
<keyword evidence="3" id="KW-0597">Phosphoprotein</keyword>
<evidence type="ECO:0000313" key="9">
    <source>
        <dbReference type="EMBL" id="KAK9874160.1"/>
    </source>
</evidence>
<reference evidence="9 10" key="1">
    <citation type="submission" date="2023-03" db="EMBL/GenBank/DDBJ databases">
        <title>Genome insight into feeding habits of ladybird beetles.</title>
        <authorList>
            <person name="Li H.-S."/>
            <person name="Huang Y.-H."/>
            <person name="Pang H."/>
        </authorList>
    </citation>
    <scope>NUCLEOTIDE SEQUENCE [LARGE SCALE GENOMIC DNA]</scope>
    <source>
        <strain evidence="9">SYSU_2023b</strain>
        <tissue evidence="9">Whole body</tissue>
    </source>
</reference>
<dbReference type="GO" id="GO:0005886">
    <property type="term" value="C:plasma membrane"/>
    <property type="evidence" value="ECO:0007669"/>
    <property type="project" value="TreeGrafter"/>
</dbReference>
<dbReference type="EMBL" id="JARQZJ010000031">
    <property type="protein sequence ID" value="KAK9874160.1"/>
    <property type="molecule type" value="Genomic_DNA"/>
</dbReference>
<dbReference type="GO" id="GO:0032934">
    <property type="term" value="F:sterol binding"/>
    <property type="evidence" value="ECO:0007669"/>
    <property type="project" value="TreeGrafter"/>
</dbReference>
<keyword evidence="6" id="KW-0175">Coiled coil</keyword>
<evidence type="ECO:0000256" key="7">
    <source>
        <dbReference type="SAM" id="MobiDB-lite"/>
    </source>
</evidence>
<dbReference type="SUPFAM" id="SSF50729">
    <property type="entry name" value="PH domain-like"/>
    <property type="match status" value="1"/>
</dbReference>
<feature type="coiled-coil region" evidence="6">
    <location>
        <begin position="241"/>
        <end position="268"/>
    </location>
</feature>
<dbReference type="Gene3D" id="2.40.160.120">
    <property type="match status" value="1"/>
</dbReference>
<dbReference type="Pfam" id="PF00169">
    <property type="entry name" value="PH"/>
    <property type="match status" value="1"/>
</dbReference>
<evidence type="ECO:0000313" key="10">
    <source>
        <dbReference type="Proteomes" id="UP001431783"/>
    </source>
</evidence>
<feature type="region of interest" description="Disordered" evidence="7">
    <location>
        <begin position="313"/>
        <end position="335"/>
    </location>
</feature>
<evidence type="ECO:0000256" key="4">
    <source>
        <dbReference type="ARBA" id="ARBA00023055"/>
    </source>
</evidence>
<evidence type="ECO:0000256" key="3">
    <source>
        <dbReference type="ARBA" id="ARBA00022553"/>
    </source>
</evidence>
<keyword evidence="10" id="KW-1185">Reference proteome</keyword>
<feature type="compositionally biased region" description="Acidic residues" evidence="7">
    <location>
        <begin position="137"/>
        <end position="147"/>
    </location>
</feature>
<evidence type="ECO:0000256" key="2">
    <source>
        <dbReference type="ARBA" id="ARBA00022448"/>
    </source>
</evidence>
<feature type="domain" description="PH" evidence="8">
    <location>
        <begin position="15"/>
        <end position="129"/>
    </location>
</feature>
<gene>
    <name evidence="9" type="ORF">WA026_002516</name>
</gene>
<dbReference type="PROSITE" id="PS50003">
    <property type="entry name" value="PH_DOMAIN"/>
    <property type="match status" value="1"/>
</dbReference>
<dbReference type="InterPro" id="IPR000648">
    <property type="entry name" value="Oxysterol-bd"/>
</dbReference>
<dbReference type="GO" id="GO:0097038">
    <property type="term" value="C:perinuclear endoplasmic reticulum"/>
    <property type="evidence" value="ECO:0007669"/>
    <property type="project" value="TreeGrafter"/>
</dbReference>
<protein>
    <recommendedName>
        <fullName evidence="8">PH domain-containing protein</fullName>
    </recommendedName>
</protein>
<dbReference type="SUPFAM" id="SSF144000">
    <property type="entry name" value="Oxysterol-binding protein-like"/>
    <property type="match status" value="1"/>
</dbReference>
<keyword evidence="4" id="KW-0445">Lipid transport</keyword>
<organism evidence="9 10">
    <name type="scientific">Henosepilachna vigintioctopunctata</name>
    <dbReference type="NCBI Taxonomy" id="420089"/>
    <lineage>
        <taxon>Eukaryota</taxon>
        <taxon>Metazoa</taxon>
        <taxon>Ecdysozoa</taxon>
        <taxon>Arthropoda</taxon>
        <taxon>Hexapoda</taxon>
        <taxon>Insecta</taxon>
        <taxon>Pterygota</taxon>
        <taxon>Neoptera</taxon>
        <taxon>Endopterygota</taxon>
        <taxon>Coleoptera</taxon>
        <taxon>Polyphaga</taxon>
        <taxon>Cucujiformia</taxon>
        <taxon>Coccinelloidea</taxon>
        <taxon>Coccinellidae</taxon>
        <taxon>Epilachninae</taxon>
        <taxon>Epilachnini</taxon>
        <taxon>Henosepilachna</taxon>
    </lineage>
</organism>
<dbReference type="InterPro" id="IPR037239">
    <property type="entry name" value="OSBP_sf"/>
</dbReference>
<keyword evidence="5" id="KW-0446">Lipid-binding</keyword>
<feature type="compositionally biased region" description="Polar residues" evidence="7">
    <location>
        <begin position="313"/>
        <end position="329"/>
    </location>
</feature>
<proteinExistence type="inferred from homology"/>
<name>A0AAW1U1X1_9CUCU</name>
<evidence type="ECO:0000256" key="6">
    <source>
        <dbReference type="SAM" id="Coils"/>
    </source>
</evidence>
<feature type="region of interest" description="Disordered" evidence="7">
    <location>
        <begin position="135"/>
        <end position="154"/>
    </location>
</feature>
<feature type="region of interest" description="Disordered" evidence="7">
    <location>
        <begin position="349"/>
        <end position="377"/>
    </location>
</feature>
<dbReference type="InterPro" id="IPR001849">
    <property type="entry name" value="PH_domain"/>
</dbReference>
<comment type="caution">
    <text evidence="9">The sequence shown here is derived from an EMBL/GenBank/DDBJ whole genome shotgun (WGS) entry which is preliminary data.</text>
</comment>
<dbReference type="InterPro" id="IPR011993">
    <property type="entry name" value="PH-like_dom_sf"/>
</dbReference>
<dbReference type="FunFam" id="2.40.160.120:FF:000001">
    <property type="entry name" value="Oxysterol-binding protein"/>
    <property type="match status" value="1"/>
</dbReference>
<dbReference type="PANTHER" id="PTHR10972:SF205">
    <property type="entry name" value="OXYSTEROL-BINDING PROTEIN 1"/>
    <property type="match status" value="1"/>
</dbReference>
<dbReference type="AlphaFoldDB" id="A0AAW1U1X1"/>
<dbReference type="Proteomes" id="UP001431783">
    <property type="component" value="Unassembled WGS sequence"/>
</dbReference>
<accession>A0AAW1U1X1</accession>
<dbReference type="GO" id="GO:0005829">
    <property type="term" value="C:cytosol"/>
    <property type="evidence" value="ECO:0007669"/>
    <property type="project" value="TreeGrafter"/>
</dbReference>
<dbReference type="CDD" id="cd13284">
    <property type="entry name" value="PH_OSBP_ORP4"/>
    <property type="match status" value="1"/>
</dbReference>
<dbReference type="SMART" id="SM00233">
    <property type="entry name" value="PH"/>
    <property type="match status" value="1"/>
</dbReference>
<evidence type="ECO:0000259" key="8">
    <source>
        <dbReference type="PROSITE" id="PS50003"/>
    </source>
</evidence>
<evidence type="ECO:0000256" key="5">
    <source>
        <dbReference type="ARBA" id="ARBA00023121"/>
    </source>
</evidence>
<dbReference type="PANTHER" id="PTHR10972">
    <property type="entry name" value="OXYSTEROL-BINDING PROTEIN-RELATED"/>
    <property type="match status" value="1"/>
</dbReference>
<dbReference type="Pfam" id="PF01237">
    <property type="entry name" value="Oxysterol_BP"/>
    <property type="match status" value="1"/>
</dbReference>
<dbReference type="Gene3D" id="2.30.29.30">
    <property type="entry name" value="Pleckstrin-homology domain (PH domain)/Phosphotyrosine-binding domain (PTB)"/>
    <property type="match status" value="1"/>
</dbReference>
<comment type="similarity">
    <text evidence="1">Belongs to the OSBP family.</text>
</comment>
<dbReference type="GO" id="GO:0120009">
    <property type="term" value="P:intermembrane lipid transfer"/>
    <property type="evidence" value="ECO:0007669"/>
    <property type="project" value="UniProtKB-ARBA"/>
</dbReference>